<evidence type="ECO:0000256" key="5">
    <source>
        <dbReference type="ARBA" id="ARBA00022842"/>
    </source>
</evidence>
<dbReference type="CDD" id="cd00685">
    <property type="entry name" value="Trans_IPPS_HT"/>
    <property type="match status" value="1"/>
</dbReference>
<accession>A0A7R9AQ61</accession>
<reference evidence="9" key="1">
    <citation type="submission" date="2020-11" db="EMBL/GenBank/DDBJ databases">
        <authorList>
            <person name="Tran Van P."/>
        </authorList>
    </citation>
    <scope>NUCLEOTIDE SEQUENCE</scope>
</reference>
<evidence type="ECO:0000256" key="3">
    <source>
        <dbReference type="ARBA" id="ARBA00022679"/>
    </source>
</evidence>
<name>A0A7R9AQ61_TIMSH</name>
<dbReference type="PROSITE" id="PS00444">
    <property type="entry name" value="POLYPRENYL_SYNTHASE_2"/>
    <property type="match status" value="1"/>
</dbReference>
<comment type="pathway">
    <text evidence="7">Pheromone biosynthesis.</text>
</comment>
<evidence type="ECO:0000256" key="8">
    <source>
        <dbReference type="ARBA" id="ARBA00034546"/>
    </source>
</evidence>
<sequence>MKSHAGDWHEDDAAEEFSLSGVPAGRAALCWRLVSSLLLAQQKRSALHRYCASAAHQFESMPTLVLYNHLYSLFTLKGGKLTSMNYAVVQFIGQSHIVIGQDKHMLLRTFLVYILADRFQQNIPNGGTGNDLGQVKSLFVVGRASMTSGALTSVSFQSKLFKPRERIKYLSKSVLGKAVAPSQLRSGAGKTDVFEFKKVLPKVVQDLTDSGSYLDVPAATKRLAKVRLLDEQPVSILQYNVTGGKKNRGLGVVVSYRMLASEEDLTAENLELAHLMGWAMEMLHGSLLITQDSLDQVETRRGKPCWYLTPQTTPLVAINDANLLVTAIYQLLKTHFKNQPYYVDVTELFQDVCHKATMGQVIDIETRADKTLQQFTMERYKAITKYKTVYHTFQMPVSLALYMECYGSKDPAKISQVKELYDTLGLPVTYKQYEEQTYDLLCTQIQQISRGLPHKLFFRFLDNVYVKNSREFMAVFPDIVRDLTDAGRHTDIPEANKWFAKVLQYNVPTGKKYRGFALVYSYKQLVQPEQLTPENLRLAYIMGWCVEMLQAHFLVEDDIIDQSEIRRGKPCWYKYNNLGLAAINDGLLLESGVYHLLRLYFRNMPYYLHTLELFLQVTQKTILGQHLDIHSTDLNGRPKFDKFTMDRYNSIVKYKTAFYSCYLPVALAMQMAGFKDDEMYRQAKTILLEMGHFFQVQDDYLDCFGESEITGKLGSKDIEAGKCSWLAIVALQRVTPKQRALFEQCYGYKDPVKVAAVKELYEQLGLPATYATYEEESYNLISTQIQQISRGLPHQIFFKFLDTIYRREG</sequence>
<dbReference type="AlphaFoldDB" id="A0A7R9AQ61"/>
<keyword evidence="6" id="KW-0414">Isoprene biosynthesis</keyword>
<dbReference type="InterPro" id="IPR008949">
    <property type="entry name" value="Isoprenoid_synthase_dom_sf"/>
</dbReference>
<evidence type="ECO:0000256" key="2">
    <source>
        <dbReference type="ARBA" id="ARBA00006706"/>
    </source>
</evidence>
<evidence type="ECO:0000256" key="4">
    <source>
        <dbReference type="ARBA" id="ARBA00022723"/>
    </source>
</evidence>
<keyword evidence="3" id="KW-0808">Transferase</keyword>
<dbReference type="GO" id="GO:0005737">
    <property type="term" value="C:cytoplasm"/>
    <property type="evidence" value="ECO:0007669"/>
    <property type="project" value="TreeGrafter"/>
</dbReference>
<evidence type="ECO:0000256" key="6">
    <source>
        <dbReference type="ARBA" id="ARBA00023229"/>
    </source>
</evidence>
<dbReference type="InterPro" id="IPR039702">
    <property type="entry name" value="FPS1-like"/>
</dbReference>
<dbReference type="SFLD" id="SFLDS00005">
    <property type="entry name" value="Isoprenoid_Synthase_Type_I"/>
    <property type="match status" value="1"/>
</dbReference>
<dbReference type="GO" id="GO:0046872">
    <property type="term" value="F:metal ion binding"/>
    <property type="evidence" value="ECO:0007669"/>
    <property type="project" value="UniProtKB-KW"/>
</dbReference>
<keyword evidence="5" id="KW-0460">Magnesium</keyword>
<dbReference type="FunFam" id="1.10.600.10:FF:000021">
    <property type="entry name" value="Farnesyl pyrophosphate synthase"/>
    <property type="match status" value="1"/>
</dbReference>
<dbReference type="GO" id="GO:0045337">
    <property type="term" value="P:farnesyl diphosphate biosynthetic process"/>
    <property type="evidence" value="ECO:0007669"/>
    <property type="project" value="TreeGrafter"/>
</dbReference>
<evidence type="ECO:0000313" key="9">
    <source>
        <dbReference type="EMBL" id="CAD7258289.1"/>
    </source>
</evidence>
<dbReference type="SFLD" id="SFLDG01017">
    <property type="entry name" value="Polyprenyl_Transferase_Like"/>
    <property type="match status" value="1"/>
</dbReference>
<comment type="similarity">
    <text evidence="2">Belongs to the FPP/GGPP synthase family.</text>
</comment>
<dbReference type="SUPFAM" id="SSF48576">
    <property type="entry name" value="Terpenoid synthases"/>
    <property type="match status" value="2"/>
</dbReference>
<dbReference type="GO" id="GO:0004337">
    <property type="term" value="F:(2E,6E)-farnesyl diphosphate synthase activity"/>
    <property type="evidence" value="ECO:0007669"/>
    <property type="project" value="TreeGrafter"/>
</dbReference>
<protein>
    <recommendedName>
        <fullName evidence="8">Farnesyl pyrophosphate synthase</fullName>
    </recommendedName>
</protein>
<dbReference type="GO" id="GO:0042811">
    <property type="term" value="P:pheromone biosynthetic process"/>
    <property type="evidence" value="ECO:0007669"/>
    <property type="project" value="UniProtKB-ARBA"/>
</dbReference>
<organism evidence="9">
    <name type="scientific">Timema shepardi</name>
    <name type="common">Walking stick</name>
    <dbReference type="NCBI Taxonomy" id="629360"/>
    <lineage>
        <taxon>Eukaryota</taxon>
        <taxon>Metazoa</taxon>
        <taxon>Ecdysozoa</taxon>
        <taxon>Arthropoda</taxon>
        <taxon>Hexapoda</taxon>
        <taxon>Insecta</taxon>
        <taxon>Pterygota</taxon>
        <taxon>Neoptera</taxon>
        <taxon>Polyneoptera</taxon>
        <taxon>Phasmatodea</taxon>
        <taxon>Timematodea</taxon>
        <taxon>Timematoidea</taxon>
        <taxon>Timematidae</taxon>
        <taxon>Timema</taxon>
    </lineage>
</organism>
<evidence type="ECO:0000256" key="1">
    <source>
        <dbReference type="ARBA" id="ARBA00001946"/>
    </source>
</evidence>
<dbReference type="PANTHER" id="PTHR11525">
    <property type="entry name" value="FARNESYL-PYROPHOSPHATE SYNTHETASE"/>
    <property type="match status" value="1"/>
</dbReference>
<dbReference type="InterPro" id="IPR033749">
    <property type="entry name" value="Polyprenyl_synt_CS"/>
</dbReference>
<dbReference type="PANTHER" id="PTHR11525:SF0">
    <property type="entry name" value="FARNESYL PYROPHOSPHATE SYNTHASE"/>
    <property type="match status" value="1"/>
</dbReference>
<dbReference type="InterPro" id="IPR000092">
    <property type="entry name" value="Polyprenyl_synt"/>
</dbReference>
<evidence type="ECO:0000256" key="7">
    <source>
        <dbReference type="ARBA" id="ARBA00033740"/>
    </source>
</evidence>
<proteinExistence type="inferred from homology"/>
<dbReference type="Pfam" id="PF00348">
    <property type="entry name" value="polyprenyl_synt"/>
    <property type="match status" value="2"/>
</dbReference>
<comment type="cofactor">
    <cofactor evidence="1">
        <name>Mg(2+)</name>
        <dbReference type="ChEBI" id="CHEBI:18420"/>
    </cofactor>
</comment>
<dbReference type="PROSITE" id="PS00723">
    <property type="entry name" value="POLYPRENYL_SYNTHASE_1"/>
    <property type="match status" value="1"/>
</dbReference>
<dbReference type="GO" id="GO:0004161">
    <property type="term" value="F:dimethylallyltranstransferase activity"/>
    <property type="evidence" value="ECO:0007669"/>
    <property type="project" value="TreeGrafter"/>
</dbReference>
<keyword evidence="4" id="KW-0479">Metal-binding</keyword>
<gene>
    <name evidence="9" type="ORF">TSIB3V08_LOCUS2528</name>
</gene>
<dbReference type="EMBL" id="OC000777">
    <property type="protein sequence ID" value="CAD7258289.1"/>
    <property type="molecule type" value="Genomic_DNA"/>
</dbReference>
<dbReference type="Gene3D" id="1.10.600.10">
    <property type="entry name" value="Farnesyl Diphosphate Synthase"/>
    <property type="match status" value="3"/>
</dbReference>